<name>A0A2I1CYK6_ASPC2</name>
<keyword evidence="6" id="KW-0804">Transcription</keyword>
<dbReference type="GO" id="GO:0000981">
    <property type="term" value="F:DNA-binding transcription factor activity, RNA polymerase II-specific"/>
    <property type="evidence" value="ECO:0007669"/>
    <property type="project" value="InterPro"/>
</dbReference>
<keyword evidence="4" id="KW-0805">Transcription regulation</keyword>
<dbReference type="Pfam" id="PF00172">
    <property type="entry name" value="Zn_clus"/>
    <property type="match status" value="1"/>
</dbReference>
<dbReference type="InterPro" id="IPR036864">
    <property type="entry name" value="Zn2-C6_fun-type_DNA-bd_sf"/>
</dbReference>
<evidence type="ECO:0000256" key="3">
    <source>
        <dbReference type="ARBA" id="ARBA00022833"/>
    </source>
</evidence>
<dbReference type="PANTHER" id="PTHR31845">
    <property type="entry name" value="FINGER DOMAIN PROTEIN, PUTATIVE-RELATED"/>
    <property type="match status" value="1"/>
</dbReference>
<dbReference type="SMART" id="SM00066">
    <property type="entry name" value="GAL4"/>
    <property type="match status" value="1"/>
</dbReference>
<dbReference type="GO" id="GO:0000976">
    <property type="term" value="F:transcription cis-regulatory region binding"/>
    <property type="evidence" value="ECO:0007669"/>
    <property type="project" value="TreeGrafter"/>
</dbReference>
<gene>
    <name evidence="12" type="ORF">P168DRAFT_328713</name>
</gene>
<evidence type="ECO:0000256" key="6">
    <source>
        <dbReference type="ARBA" id="ARBA00023163"/>
    </source>
</evidence>
<evidence type="ECO:0000256" key="5">
    <source>
        <dbReference type="ARBA" id="ARBA00023125"/>
    </source>
</evidence>
<dbReference type="InterPro" id="IPR051089">
    <property type="entry name" value="prtT"/>
</dbReference>
<dbReference type="PANTHER" id="PTHR31845:SF34">
    <property type="entry name" value="TRANSCRIPTIONAL ACTIVATOR OF PROTEASES PRTT"/>
    <property type="match status" value="1"/>
</dbReference>
<dbReference type="CDD" id="cd12148">
    <property type="entry name" value="fungal_TF_MHR"/>
    <property type="match status" value="1"/>
</dbReference>
<dbReference type="OrthoDB" id="2595934at2759"/>
<dbReference type="GO" id="GO:0008270">
    <property type="term" value="F:zinc ion binding"/>
    <property type="evidence" value="ECO:0007669"/>
    <property type="project" value="InterPro"/>
</dbReference>
<evidence type="ECO:0000256" key="2">
    <source>
        <dbReference type="ARBA" id="ARBA00022723"/>
    </source>
</evidence>
<dbReference type="Proteomes" id="UP000234254">
    <property type="component" value="Unassembled WGS sequence"/>
</dbReference>
<proteinExistence type="inferred from homology"/>
<sequence length="648" mass="72001">MTRTTEDVKYEHPLWDRKGFDGADDGRPTIDGDTARPKGRIRRSMTACNTCRKLKTRCDLDPRGHACRRCLSLRIDCQLPETADRFQDTSSMWSEATTAIPSIEERLISLEKNMKEMTGLLQQMLSQAPNLSGIQAPQLARSVHTDDSSTSMDGVSSPHLPRPVRLIQDLQSELMRDTGGFRGDGLSLIDHVPQGAIDPKLSQRLIQLFVEHFGRWISVYNTTDLHDLQRANPLLYSAACLLGSRYIPGLPSAVRQAIGLQVRQAAASIVWERPPLTYESLQALVLLCLWPATVQKEPPMDSWVLSGISVQHATISFGFLNYAPTELMVNDETAVQLRLWNAVCLTQLHHSVGNARPLQIQQRHLDHCPRILDHPAATLEDARVVAEIQLHLITSKIQCNPLLMQTSDVEFEELERWKMKWAHLLAGDAQSTLELSLWFCQILLHRTTMRVQRQRPEDHRLPTEILHNSRFILNKFLRTPFSTALSAIDHVYFVVGYAALNLCDFNFLDPLIDQTQAFLLQLGPDENHIAYRFAFMISEFKRRCTDCHDAASSVSSSGIVDGSQSPFEPVSSMSQAPPFVPQLVSDGDVAGLMMDGGGYAVLDQLVPEFLGASSYPGHSAAGGGVLGPLACVGAEVPVPVGPYRAASF</sequence>
<organism evidence="12 13">
    <name type="scientific">Aspergillus campestris (strain IBT 28561)</name>
    <dbReference type="NCBI Taxonomy" id="1392248"/>
    <lineage>
        <taxon>Eukaryota</taxon>
        <taxon>Fungi</taxon>
        <taxon>Dikarya</taxon>
        <taxon>Ascomycota</taxon>
        <taxon>Pezizomycotina</taxon>
        <taxon>Eurotiomycetes</taxon>
        <taxon>Eurotiomycetidae</taxon>
        <taxon>Eurotiales</taxon>
        <taxon>Aspergillaceae</taxon>
        <taxon>Aspergillus</taxon>
        <taxon>Aspergillus subgen. Circumdati</taxon>
    </lineage>
</organism>
<dbReference type="GO" id="GO:0042176">
    <property type="term" value="P:regulation of protein catabolic process"/>
    <property type="evidence" value="ECO:0007669"/>
    <property type="project" value="UniProtKB-ARBA"/>
</dbReference>
<dbReference type="GeneID" id="36548904"/>
<dbReference type="VEuPathDB" id="FungiDB:P168DRAFT_328713"/>
<evidence type="ECO:0000313" key="13">
    <source>
        <dbReference type="Proteomes" id="UP000234254"/>
    </source>
</evidence>
<evidence type="ECO:0000259" key="11">
    <source>
        <dbReference type="PROSITE" id="PS50048"/>
    </source>
</evidence>
<evidence type="ECO:0000256" key="8">
    <source>
        <dbReference type="ARBA" id="ARBA00038134"/>
    </source>
</evidence>
<dbReference type="EMBL" id="MSFM01000009">
    <property type="protein sequence ID" value="PKY02701.1"/>
    <property type="molecule type" value="Genomic_DNA"/>
</dbReference>
<feature type="domain" description="Zn(2)-C6 fungal-type" evidence="11">
    <location>
        <begin position="47"/>
        <end position="79"/>
    </location>
</feature>
<reference evidence="12" key="1">
    <citation type="submission" date="2016-12" db="EMBL/GenBank/DDBJ databases">
        <title>The genomes of Aspergillus section Nigri reveals drivers in fungal speciation.</title>
        <authorList>
            <consortium name="DOE Joint Genome Institute"/>
            <person name="Vesth T.C."/>
            <person name="Nybo J."/>
            <person name="Theobald S."/>
            <person name="Brandl J."/>
            <person name="Frisvad J.C."/>
            <person name="Nielsen K.F."/>
            <person name="Lyhne E.K."/>
            <person name="Kogle M.E."/>
            <person name="Kuo A."/>
            <person name="Riley R."/>
            <person name="Clum A."/>
            <person name="Nolan M."/>
            <person name="Lipzen A."/>
            <person name="Salamov A."/>
            <person name="Henrissat B."/>
            <person name="Wiebenga A."/>
            <person name="De vries R.P."/>
            <person name="Grigoriev I.V."/>
            <person name="Mortensen U.H."/>
            <person name="Andersen M.R."/>
            <person name="Baker S.E."/>
        </authorList>
    </citation>
    <scope>NUCLEOTIDE SEQUENCE</scope>
    <source>
        <strain evidence="12">IBT 28561</strain>
    </source>
</reference>
<dbReference type="GO" id="GO:0045893">
    <property type="term" value="P:positive regulation of DNA-templated transcription"/>
    <property type="evidence" value="ECO:0007669"/>
    <property type="project" value="UniProtKB-ARBA"/>
</dbReference>
<keyword evidence="3" id="KW-0862">Zinc</keyword>
<dbReference type="CDD" id="cd00067">
    <property type="entry name" value="GAL4"/>
    <property type="match status" value="1"/>
</dbReference>
<protein>
    <recommendedName>
        <fullName evidence="9">Transcriptional activator of proteases prtT</fullName>
    </recommendedName>
    <alternativeName>
        <fullName evidence="10">Zn(2)-C6 zinc finger-containing protein prtT</fullName>
    </alternativeName>
</protein>
<dbReference type="FunFam" id="4.10.240.10:FF:000011">
    <property type="entry name" value="Transcriptional activator of proteases prtT"/>
    <property type="match status" value="1"/>
</dbReference>
<dbReference type="GO" id="GO:0005634">
    <property type="term" value="C:nucleus"/>
    <property type="evidence" value="ECO:0007669"/>
    <property type="project" value="UniProtKB-SubCell"/>
</dbReference>
<keyword evidence="13" id="KW-1185">Reference proteome</keyword>
<evidence type="ECO:0000256" key="10">
    <source>
        <dbReference type="ARBA" id="ARBA00042461"/>
    </source>
</evidence>
<evidence type="ECO:0000313" key="12">
    <source>
        <dbReference type="EMBL" id="PKY02701.1"/>
    </source>
</evidence>
<dbReference type="RefSeq" id="XP_024691295.1">
    <property type="nucleotide sequence ID" value="XM_024841380.1"/>
</dbReference>
<evidence type="ECO:0000256" key="9">
    <source>
        <dbReference type="ARBA" id="ARBA00041135"/>
    </source>
</evidence>
<dbReference type="SUPFAM" id="SSF57701">
    <property type="entry name" value="Zn2/Cys6 DNA-binding domain"/>
    <property type="match status" value="1"/>
</dbReference>
<dbReference type="PROSITE" id="PS50048">
    <property type="entry name" value="ZN2_CY6_FUNGAL_2"/>
    <property type="match status" value="1"/>
</dbReference>
<comment type="caution">
    <text evidence="12">The sequence shown here is derived from an EMBL/GenBank/DDBJ whole genome shotgun (WGS) entry which is preliminary data.</text>
</comment>
<dbReference type="PROSITE" id="PS00463">
    <property type="entry name" value="ZN2_CY6_FUNGAL_1"/>
    <property type="match status" value="1"/>
</dbReference>
<evidence type="ECO:0000256" key="1">
    <source>
        <dbReference type="ARBA" id="ARBA00004123"/>
    </source>
</evidence>
<dbReference type="AlphaFoldDB" id="A0A2I1CYK6"/>
<evidence type="ECO:0000256" key="7">
    <source>
        <dbReference type="ARBA" id="ARBA00023242"/>
    </source>
</evidence>
<comment type="similarity">
    <text evidence="8">Belongs to the prtT family.</text>
</comment>
<evidence type="ECO:0000256" key="4">
    <source>
        <dbReference type="ARBA" id="ARBA00023015"/>
    </source>
</evidence>
<dbReference type="InterPro" id="IPR001138">
    <property type="entry name" value="Zn2Cys6_DnaBD"/>
</dbReference>
<accession>A0A2I1CYK6</accession>
<keyword evidence="7" id="KW-0539">Nucleus</keyword>
<comment type="subcellular location">
    <subcellularLocation>
        <location evidence="1">Nucleus</location>
    </subcellularLocation>
</comment>
<dbReference type="Gene3D" id="4.10.240.10">
    <property type="entry name" value="Zn(2)-C6 fungal-type DNA-binding domain"/>
    <property type="match status" value="1"/>
</dbReference>
<keyword evidence="5" id="KW-0238">DNA-binding</keyword>
<keyword evidence="2" id="KW-0479">Metal-binding</keyword>